<dbReference type="SUPFAM" id="SSF75005">
    <property type="entry name" value="Arabinanase/levansucrase/invertase"/>
    <property type="match status" value="1"/>
</dbReference>
<evidence type="ECO:0000256" key="2">
    <source>
        <dbReference type="ARBA" id="ARBA00022801"/>
    </source>
</evidence>
<keyword evidence="3 4" id="KW-0326">Glycosidase</keyword>
<evidence type="ECO:0000256" key="1">
    <source>
        <dbReference type="ARBA" id="ARBA00009865"/>
    </source>
</evidence>
<comment type="similarity">
    <text evidence="1 4">Belongs to the glycosyl hydrolase 43 family.</text>
</comment>
<dbReference type="InterPro" id="IPR006710">
    <property type="entry name" value="Glyco_hydro_43"/>
</dbReference>
<sequence>MAQFLSAPRLALTLALSALLTDSATLAGGGGPTPAARPAASPATRTATFRNPVIDENFPDPHILRVGKTYHAYATNTANANVPHATSRNLLQWERAGDAMPILPTWAAGGRTWAPEVAKVGKKYVLYYTAQHADSGRQCIGAASATSPAGPFRDASSKPLVCQLGEGGSIDANPFLDADGKWYLLWKNDGNCCNQATNIYIQQMSSDGLRLTGKATSLIQNFELWEGNVIEAPSLHRAGGVYYLLYSAGPFDSTLYSVGYATAKRITGPYRKAPENPILVSKGKVAGPGHQTIVQDGAGRTWLAYHAWDEARIGDAVGYRSLHLSPITFAGGKVKVAAPSLAPQRAPTP</sequence>
<dbReference type="InterPro" id="IPR023296">
    <property type="entry name" value="Glyco_hydro_beta-prop_sf"/>
</dbReference>
<evidence type="ECO:0008006" key="9">
    <source>
        <dbReference type="Google" id="ProtNLM"/>
    </source>
</evidence>
<feature type="compositionally biased region" description="Low complexity" evidence="5">
    <location>
        <begin position="33"/>
        <end position="48"/>
    </location>
</feature>
<proteinExistence type="inferred from homology"/>
<accession>A0ABQ2EX83</accession>
<keyword evidence="8" id="KW-1185">Reference proteome</keyword>
<evidence type="ECO:0000256" key="5">
    <source>
        <dbReference type="SAM" id="MobiDB-lite"/>
    </source>
</evidence>
<gene>
    <name evidence="7" type="ORF">GCM10008955_23320</name>
</gene>
<evidence type="ECO:0000313" key="7">
    <source>
        <dbReference type="EMBL" id="GGK28944.1"/>
    </source>
</evidence>
<feature type="signal peptide" evidence="6">
    <location>
        <begin position="1"/>
        <end position="27"/>
    </location>
</feature>
<dbReference type="RefSeq" id="WP_189008600.1">
    <property type="nucleotide sequence ID" value="NZ_BMPP01000009.1"/>
</dbReference>
<organism evidence="7 8">
    <name type="scientific">Deinococcus malanensis</name>
    <dbReference type="NCBI Taxonomy" id="1706855"/>
    <lineage>
        <taxon>Bacteria</taxon>
        <taxon>Thermotogati</taxon>
        <taxon>Deinococcota</taxon>
        <taxon>Deinococci</taxon>
        <taxon>Deinococcales</taxon>
        <taxon>Deinococcaceae</taxon>
        <taxon>Deinococcus</taxon>
    </lineage>
</organism>
<evidence type="ECO:0000256" key="6">
    <source>
        <dbReference type="SAM" id="SignalP"/>
    </source>
</evidence>
<evidence type="ECO:0000313" key="8">
    <source>
        <dbReference type="Proteomes" id="UP000647587"/>
    </source>
</evidence>
<dbReference type="PANTHER" id="PTHR42812">
    <property type="entry name" value="BETA-XYLOSIDASE"/>
    <property type="match status" value="1"/>
</dbReference>
<keyword evidence="6" id="KW-0732">Signal</keyword>
<dbReference type="Gene3D" id="2.115.10.20">
    <property type="entry name" value="Glycosyl hydrolase domain, family 43"/>
    <property type="match status" value="1"/>
</dbReference>
<dbReference type="Pfam" id="PF04616">
    <property type="entry name" value="Glyco_hydro_43"/>
    <property type="match status" value="1"/>
</dbReference>
<feature type="region of interest" description="Disordered" evidence="5">
    <location>
        <begin position="29"/>
        <end position="52"/>
    </location>
</feature>
<reference evidence="8" key="1">
    <citation type="journal article" date="2019" name="Int. J. Syst. Evol. Microbiol.">
        <title>The Global Catalogue of Microorganisms (GCM) 10K type strain sequencing project: providing services to taxonomists for standard genome sequencing and annotation.</title>
        <authorList>
            <consortium name="The Broad Institute Genomics Platform"/>
            <consortium name="The Broad Institute Genome Sequencing Center for Infectious Disease"/>
            <person name="Wu L."/>
            <person name="Ma J."/>
        </authorList>
    </citation>
    <scope>NUCLEOTIDE SEQUENCE [LARGE SCALE GENOMIC DNA]</scope>
    <source>
        <strain evidence="8">JCM 30331</strain>
    </source>
</reference>
<dbReference type="InterPro" id="IPR051795">
    <property type="entry name" value="Glycosyl_Hydrlase_43"/>
</dbReference>
<dbReference type="EMBL" id="BMPP01000009">
    <property type="protein sequence ID" value="GGK28944.1"/>
    <property type="molecule type" value="Genomic_DNA"/>
</dbReference>
<comment type="caution">
    <text evidence="7">The sequence shown here is derived from an EMBL/GenBank/DDBJ whole genome shotgun (WGS) entry which is preliminary data.</text>
</comment>
<dbReference type="CDD" id="cd08999">
    <property type="entry name" value="GH43_ABN-like"/>
    <property type="match status" value="1"/>
</dbReference>
<protein>
    <recommendedName>
        <fullName evidence="9">Glycoside hydrolase</fullName>
    </recommendedName>
</protein>
<evidence type="ECO:0000256" key="4">
    <source>
        <dbReference type="RuleBase" id="RU361187"/>
    </source>
</evidence>
<name>A0ABQ2EX83_9DEIO</name>
<dbReference type="PANTHER" id="PTHR42812:SF5">
    <property type="entry name" value="ENDO-ARABINASE"/>
    <property type="match status" value="1"/>
</dbReference>
<dbReference type="Proteomes" id="UP000647587">
    <property type="component" value="Unassembled WGS sequence"/>
</dbReference>
<keyword evidence="2 4" id="KW-0378">Hydrolase</keyword>
<feature type="chain" id="PRO_5047438272" description="Glycoside hydrolase" evidence="6">
    <location>
        <begin position="28"/>
        <end position="349"/>
    </location>
</feature>
<evidence type="ECO:0000256" key="3">
    <source>
        <dbReference type="ARBA" id="ARBA00023295"/>
    </source>
</evidence>